<evidence type="ECO:0000256" key="2">
    <source>
        <dbReference type="ARBA" id="ARBA00010566"/>
    </source>
</evidence>
<dbReference type="GO" id="GO:0005759">
    <property type="term" value="C:mitochondrial matrix"/>
    <property type="evidence" value="ECO:0007669"/>
    <property type="project" value="TreeGrafter"/>
</dbReference>
<sequence length="472" mass="51390">MLSLTIPRAALRSATAPRQFAAAATSVRYSSTKSLAEAVGEIVPAKREQLARIKSQYAEAPLGQSNVGHLIGGMRGLKCMLWEGSVLDAESGITFHGKSIPQCQKELPTAKDIGRPGDEMLPESMLWLLLTGKVPTAEEAKGLSQDLMSRAKLPSFVEKVIDTFPKSLHPMTQFSAAVSTLNHDSKFAAAYNAGVKKTEFWQPTLEDTLDLIARLPAIAARIYFNVFGKGDGKQHVDPSMDFAENFSHMLGYGDKEGLTDYLRLYLSVHGDHEGGNVSAHTCHLVGSALSDPYLAYAASLNGLAGPLHGLANQEVLNWILEVQREVGDSPTDQQVTDALWATLKSGRVVPGYGHAVLRQPDPRFTALYGYCDKRAELQSSPTVKLVQRISQLAPPVLKEHGKTKNPFPNVDAASGAPLYTYGLDEFKFYTVLFGVSRAFGALPQLVFDRILGLPIERPKSLSMDALEQLVKK</sequence>
<comment type="similarity">
    <text evidence="2 6">Belongs to the citrate synthase family.</text>
</comment>
<evidence type="ECO:0000313" key="8">
    <source>
        <dbReference type="Proteomes" id="UP000269793"/>
    </source>
</evidence>
<dbReference type="InterPro" id="IPR019810">
    <property type="entry name" value="Citrate_synthase_AS"/>
</dbReference>
<dbReference type="InterPro" id="IPR002020">
    <property type="entry name" value="Citrate_synthase"/>
</dbReference>
<dbReference type="InterPro" id="IPR016143">
    <property type="entry name" value="Citrate_synth-like_sm_a-sub"/>
</dbReference>
<dbReference type="GO" id="GO:0006099">
    <property type="term" value="P:tricarboxylic acid cycle"/>
    <property type="evidence" value="ECO:0007669"/>
    <property type="project" value="TreeGrafter"/>
</dbReference>
<evidence type="ECO:0000256" key="3">
    <source>
        <dbReference type="ARBA" id="ARBA00022679"/>
    </source>
</evidence>
<dbReference type="Pfam" id="PF00285">
    <property type="entry name" value="Citrate_synt"/>
    <property type="match status" value="1"/>
</dbReference>
<keyword evidence="3 6" id="KW-0808">Transferase</keyword>
<comment type="subcellular location">
    <subcellularLocation>
        <location evidence="1">Mitochondrion</location>
    </subcellularLocation>
</comment>
<dbReference type="Gene3D" id="1.10.230.10">
    <property type="entry name" value="Cytochrome P450-Terp, domain 2"/>
    <property type="match status" value="1"/>
</dbReference>
<name>A0A3G2S2W1_MALR7</name>
<dbReference type="PRINTS" id="PR00143">
    <property type="entry name" value="CITRTSNTHASE"/>
</dbReference>
<evidence type="ECO:0000313" key="7">
    <source>
        <dbReference type="EMBL" id="AYO42315.1"/>
    </source>
</evidence>
<protein>
    <recommendedName>
        <fullName evidence="6">Citrate synthase</fullName>
    </recommendedName>
</protein>
<reference evidence="7 8" key="1">
    <citation type="submission" date="2018-10" db="EMBL/GenBank/DDBJ databases">
        <title>Complete genome sequence of Malassezia restricta CBS 7877.</title>
        <authorList>
            <person name="Morand S.C."/>
            <person name="Bertignac M."/>
            <person name="Iltis A."/>
            <person name="Kolder I."/>
            <person name="Pirovano W."/>
            <person name="Jourdain R."/>
            <person name="Clavaud C."/>
        </authorList>
    </citation>
    <scope>NUCLEOTIDE SEQUENCE [LARGE SCALE GENOMIC DNA]</scope>
    <source>
        <strain evidence="7 8">CBS 7877</strain>
    </source>
</reference>
<dbReference type="VEuPathDB" id="FungiDB:DNF11_1365"/>
<dbReference type="GO" id="GO:0046912">
    <property type="term" value="F:acyltransferase activity, acyl groups converted into alkyl on transfer"/>
    <property type="evidence" value="ECO:0007669"/>
    <property type="project" value="InterPro"/>
</dbReference>
<dbReference type="NCBIfam" id="NF007128">
    <property type="entry name" value="PRK09569.1"/>
    <property type="match status" value="1"/>
</dbReference>
<dbReference type="GO" id="GO:0005975">
    <property type="term" value="P:carbohydrate metabolic process"/>
    <property type="evidence" value="ECO:0007669"/>
    <property type="project" value="TreeGrafter"/>
</dbReference>
<proteinExistence type="inferred from homology"/>
<accession>A0A3G2S2W1</accession>
<dbReference type="PROSITE" id="PS00480">
    <property type="entry name" value="CITRATE_SYNTHASE"/>
    <property type="match status" value="1"/>
</dbReference>
<organism evidence="7 8">
    <name type="scientific">Malassezia restricta (strain ATCC 96810 / NBRC 103918 / CBS 7877)</name>
    <name type="common">Seborrheic dermatitis infection agent</name>
    <dbReference type="NCBI Taxonomy" id="425264"/>
    <lineage>
        <taxon>Eukaryota</taxon>
        <taxon>Fungi</taxon>
        <taxon>Dikarya</taxon>
        <taxon>Basidiomycota</taxon>
        <taxon>Ustilaginomycotina</taxon>
        <taxon>Malasseziomycetes</taxon>
        <taxon>Malasseziales</taxon>
        <taxon>Malasseziaceae</taxon>
        <taxon>Malassezia</taxon>
    </lineage>
</organism>
<dbReference type="InterPro" id="IPR036969">
    <property type="entry name" value="Citrate_synthase_sf"/>
</dbReference>
<keyword evidence="4" id="KW-0809">Transit peptide</keyword>
<keyword evidence="5" id="KW-0496">Mitochondrion</keyword>
<evidence type="ECO:0000256" key="4">
    <source>
        <dbReference type="ARBA" id="ARBA00022946"/>
    </source>
</evidence>
<gene>
    <name evidence="7" type="ORF">DNF11_1365</name>
</gene>
<evidence type="ECO:0000256" key="6">
    <source>
        <dbReference type="RuleBase" id="RU000441"/>
    </source>
</evidence>
<dbReference type="OrthoDB" id="8017587at2759"/>
<dbReference type="SUPFAM" id="SSF48256">
    <property type="entry name" value="Citrate synthase"/>
    <property type="match status" value="1"/>
</dbReference>
<dbReference type="EMBL" id="CP033149">
    <property type="protein sequence ID" value="AYO42315.1"/>
    <property type="molecule type" value="Genomic_DNA"/>
</dbReference>
<dbReference type="Gene3D" id="1.10.580.10">
    <property type="entry name" value="Citrate Synthase, domain 1"/>
    <property type="match status" value="1"/>
</dbReference>
<keyword evidence="8" id="KW-1185">Reference proteome</keyword>
<dbReference type="PANTHER" id="PTHR11739:SF15">
    <property type="entry name" value="CITRATE SYNTHASE 3, MITOCHONDRIAL"/>
    <property type="match status" value="1"/>
</dbReference>
<evidence type="ECO:0000256" key="1">
    <source>
        <dbReference type="ARBA" id="ARBA00004173"/>
    </source>
</evidence>
<dbReference type="InterPro" id="IPR016142">
    <property type="entry name" value="Citrate_synth-like_lrg_a-sub"/>
</dbReference>
<dbReference type="Proteomes" id="UP000269793">
    <property type="component" value="Chromosome II"/>
</dbReference>
<dbReference type="PANTHER" id="PTHR11739">
    <property type="entry name" value="CITRATE SYNTHASE"/>
    <property type="match status" value="1"/>
</dbReference>
<keyword evidence="7" id="KW-0012">Acyltransferase</keyword>
<dbReference type="STRING" id="425264.A0A3G2S2W1"/>
<dbReference type="AlphaFoldDB" id="A0A3G2S2W1"/>
<evidence type="ECO:0000256" key="5">
    <source>
        <dbReference type="ARBA" id="ARBA00023128"/>
    </source>
</evidence>
<dbReference type="FunFam" id="1.10.580.10:FF:000001">
    <property type="entry name" value="Citrate synthase"/>
    <property type="match status" value="1"/>
</dbReference>